<feature type="compositionally biased region" description="Basic and acidic residues" evidence="1">
    <location>
        <begin position="32"/>
        <end position="71"/>
    </location>
</feature>
<dbReference type="KEGG" id="bvq:FHE72_19130"/>
<evidence type="ECO:0000313" key="2">
    <source>
        <dbReference type="EMBL" id="QHE62881.1"/>
    </source>
</evidence>
<accession>A0A6I6UTJ9</accession>
<dbReference type="EMBL" id="CP047394">
    <property type="protein sequence ID" value="QHE62881.1"/>
    <property type="molecule type" value="Genomic_DNA"/>
</dbReference>
<gene>
    <name evidence="2" type="ORF">FHE72_19130</name>
</gene>
<reference evidence="2 3" key="1">
    <citation type="submission" date="2019-06" db="EMBL/GenBank/DDBJ databases">
        <title>An operon consisting of a P-type ATPase gene and a transcriptional regular gene given the different cadmium resistance in Bacillus vietamensis 151-6 and Bacillus marisflavi 151-25.</title>
        <authorList>
            <person name="Yu X."/>
        </authorList>
    </citation>
    <scope>NUCLEOTIDE SEQUENCE [LARGE SCALE GENOMIC DNA]</scope>
    <source>
        <strain evidence="2 3">151-6</strain>
    </source>
</reference>
<dbReference type="RefSeq" id="WP_159362680.1">
    <property type="nucleotide sequence ID" value="NZ_CP047394.1"/>
</dbReference>
<organism evidence="2 3">
    <name type="scientific">Rossellomorea vietnamensis</name>
    <dbReference type="NCBI Taxonomy" id="218284"/>
    <lineage>
        <taxon>Bacteria</taxon>
        <taxon>Bacillati</taxon>
        <taxon>Bacillota</taxon>
        <taxon>Bacilli</taxon>
        <taxon>Bacillales</taxon>
        <taxon>Bacillaceae</taxon>
        <taxon>Rossellomorea</taxon>
    </lineage>
</organism>
<dbReference type="AlphaFoldDB" id="A0A6I6UTJ9"/>
<proteinExistence type="predicted"/>
<sequence>MKKWAVSALVYLLLIVGGYTVYSQVFQSDEKASNEKSESHNSHETAEPADTHGEHEETSTESDSHDEHGEGVEGSEVNVDVAAENNSISIMVKDTDGNPVDELDINHEKLLHLIIVGSDMEIYKHLHPEKTSEGTFKVNHDLVDGSYKAFVDIKPTNKSYHVEAISFNIGEQGADSHHAKLIESEKLSVEIGSHQVTLNPSTLKSGEEVELHFDLNGEVPEQYLGALGHVVILDAHAEEYLHVHPLEGENPIFATSFAEPGLYKVWAEFKFDGEVFVFPYVVNVN</sequence>
<name>A0A6I6UTJ9_9BACI</name>
<dbReference type="Proteomes" id="UP000465062">
    <property type="component" value="Chromosome"/>
</dbReference>
<feature type="region of interest" description="Disordered" evidence="1">
    <location>
        <begin position="32"/>
        <end position="77"/>
    </location>
</feature>
<evidence type="ECO:0000313" key="3">
    <source>
        <dbReference type="Proteomes" id="UP000465062"/>
    </source>
</evidence>
<protein>
    <recommendedName>
        <fullName evidence="4">Secreted protein</fullName>
    </recommendedName>
</protein>
<evidence type="ECO:0000256" key="1">
    <source>
        <dbReference type="SAM" id="MobiDB-lite"/>
    </source>
</evidence>
<evidence type="ECO:0008006" key="4">
    <source>
        <dbReference type="Google" id="ProtNLM"/>
    </source>
</evidence>